<dbReference type="EMBL" id="ML978078">
    <property type="protein sequence ID" value="KAF2009367.1"/>
    <property type="molecule type" value="Genomic_DNA"/>
</dbReference>
<dbReference type="InterPro" id="IPR000757">
    <property type="entry name" value="Beta-glucanase-like"/>
</dbReference>
<dbReference type="InterPro" id="IPR013320">
    <property type="entry name" value="ConA-like_dom_sf"/>
</dbReference>
<evidence type="ECO:0000256" key="3">
    <source>
        <dbReference type="ARBA" id="ARBA00012599"/>
    </source>
</evidence>
<evidence type="ECO:0000256" key="4">
    <source>
        <dbReference type="ARBA" id="ARBA00022801"/>
    </source>
</evidence>
<proteinExistence type="inferred from homology"/>
<keyword evidence="7" id="KW-1133">Transmembrane helix</keyword>
<evidence type="ECO:0000259" key="8">
    <source>
        <dbReference type="PROSITE" id="PS51762"/>
    </source>
</evidence>
<comment type="catalytic activity">
    <reaction evidence="1">
        <text>Endohydrolysis of (1-&gt;3)- or (1-&gt;4)-linkages in beta-D-glucans when the glucose residue whose reducing group is involved in the linkage to be hydrolyzed is itself substituted at C-3.</text>
        <dbReference type="EC" id="3.2.1.6"/>
    </reaction>
</comment>
<accession>A0A6A5X9C8</accession>
<keyword evidence="5" id="KW-0326">Glycosidase</keyword>
<evidence type="ECO:0000313" key="9">
    <source>
        <dbReference type="EMBL" id="KAF2009367.1"/>
    </source>
</evidence>
<dbReference type="PANTHER" id="PTHR10963">
    <property type="entry name" value="GLYCOSYL HYDROLASE-RELATED"/>
    <property type="match status" value="1"/>
</dbReference>
<feature type="domain" description="GH16" evidence="8">
    <location>
        <begin position="75"/>
        <end position="343"/>
    </location>
</feature>
<keyword evidence="7" id="KW-0812">Transmembrane</keyword>
<reference evidence="9" key="1">
    <citation type="journal article" date="2020" name="Stud. Mycol.">
        <title>101 Dothideomycetes genomes: a test case for predicting lifestyles and emergence of pathogens.</title>
        <authorList>
            <person name="Haridas S."/>
            <person name="Albert R."/>
            <person name="Binder M."/>
            <person name="Bloem J."/>
            <person name="Labutti K."/>
            <person name="Salamov A."/>
            <person name="Andreopoulos B."/>
            <person name="Baker S."/>
            <person name="Barry K."/>
            <person name="Bills G."/>
            <person name="Bluhm B."/>
            <person name="Cannon C."/>
            <person name="Castanera R."/>
            <person name="Culley D."/>
            <person name="Daum C."/>
            <person name="Ezra D."/>
            <person name="Gonzalez J."/>
            <person name="Henrissat B."/>
            <person name="Kuo A."/>
            <person name="Liang C."/>
            <person name="Lipzen A."/>
            <person name="Lutzoni F."/>
            <person name="Magnuson J."/>
            <person name="Mondo S."/>
            <person name="Nolan M."/>
            <person name="Ohm R."/>
            <person name="Pangilinan J."/>
            <person name="Park H.-J."/>
            <person name="Ramirez L."/>
            <person name="Alfaro M."/>
            <person name="Sun H."/>
            <person name="Tritt A."/>
            <person name="Yoshinaga Y."/>
            <person name="Zwiers L.-H."/>
            <person name="Turgeon B."/>
            <person name="Goodwin S."/>
            <person name="Spatafora J."/>
            <person name="Crous P."/>
            <person name="Grigoriev I."/>
        </authorList>
    </citation>
    <scope>NUCLEOTIDE SEQUENCE</scope>
    <source>
        <strain evidence="9">CBS 175.79</strain>
    </source>
</reference>
<gene>
    <name evidence="9" type="ORF">BU24DRAFT_73862</name>
</gene>
<dbReference type="OrthoDB" id="192832at2759"/>
<feature type="region of interest" description="Disordered" evidence="6">
    <location>
        <begin position="1"/>
        <end position="27"/>
    </location>
</feature>
<dbReference type="Proteomes" id="UP000799778">
    <property type="component" value="Unassembled WGS sequence"/>
</dbReference>
<dbReference type="InterPro" id="IPR050546">
    <property type="entry name" value="Glycosyl_Hydrlase_16"/>
</dbReference>
<dbReference type="FunFam" id="2.60.120.200:FF:000114">
    <property type="entry name" value="Probable endo-1,3(4)-beta-glucanase NFIA_089530"/>
    <property type="match status" value="1"/>
</dbReference>
<evidence type="ECO:0000256" key="6">
    <source>
        <dbReference type="SAM" id="MobiDB-lite"/>
    </source>
</evidence>
<evidence type="ECO:0000256" key="2">
    <source>
        <dbReference type="ARBA" id="ARBA00006865"/>
    </source>
</evidence>
<dbReference type="EC" id="3.2.1.6" evidence="3"/>
<name>A0A6A5X9C8_9PLEO</name>
<dbReference type="PANTHER" id="PTHR10963:SF42">
    <property type="entry name" value="PUTATIVE (AFU_ORTHOLOGUE AFUA_5G02280)-RELATED"/>
    <property type="match status" value="1"/>
</dbReference>
<dbReference type="PROSITE" id="PS51762">
    <property type="entry name" value="GH16_2"/>
    <property type="match status" value="1"/>
</dbReference>
<feature type="transmembrane region" description="Helical" evidence="7">
    <location>
        <begin position="46"/>
        <end position="69"/>
    </location>
</feature>
<feature type="compositionally biased region" description="Polar residues" evidence="6">
    <location>
        <begin position="9"/>
        <end position="27"/>
    </location>
</feature>
<dbReference type="SUPFAM" id="SSF49899">
    <property type="entry name" value="Concanavalin A-like lectins/glucanases"/>
    <property type="match status" value="1"/>
</dbReference>
<comment type="similarity">
    <text evidence="2">Belongs to the glycosyl hydrolase 16 family.</text>
</comment>
<keyword evidence="10" id="KW-1185">Reference proteome</keyword>
<sequence>MSPSDKDTPSTILSSSPATFNKDSDQDLQNEQRLTGYDPRTWTWKIWLIAGIVFIVSLLAGLVGGVLGTKAAAYPDYYKITYRLRDTYEGETFFDNFNYFSARDPTNGFVHYMDRKSSEAYNLTEITNHGASAIMRVDTADKNATTGRRSVRITSKKTYNSGLFVFDILHSPHGCGTWPALWMTDPDNWPDNGEIDIMEGVNALDTGNQVALHTSKGCQIGKHRRRRQTGRALSYNCWNATDGNVGCGVEGAVNTNGKAFNDMGGGIYALELRSEGIRTWVFARDEIPSDLTAGNPDPSQWSKPLADFPNLECNIRSHFGNQSIIANIALCGDWAGRPEVYNTDAICTGSCKRWVAYEADSFKDAYWEFGGFWVYEAQLYN</sequence>
<dbReference type="GO" id="GO:0052861">
    <property type="term" value="F:endo-1,3(4)-beta-glucanase activity"/>
    <property type="evidence" value="ECO:0007669"/>
    <property type="project" value="UniProtKB-EC"/>
</dbReference>
<evidence type="ECO:0000256" key="1">
    <source>
        <dbReference type="ARBA" id="ARBA00000124"/>
    </source>
</evidence>
<organism evidence="9 10">
    <name type="scientific">Aaosphaeria arxii CBS 175.79</name>
    <dbReference type="NCBI Taxonomy" id="1450172"/>
    <lineage>
        <taxon>Eukaryota</taxon>
        <taxon>Fungi</taxon>
        <taxon>Dikarya</taxon>
        <taxon>Ascomycota</taxon>
        <taxon>Pezizomycotina</taxon>
        <taxon>Dothideomycetes</taxon>
        <taxon>Pleosporomycetidae</taxon>
        <taxon>Pleosporales</taxon>
        <taxon>Pleosporales incertae sedis</taxon>
        <taxon>Aaosphaeria</taxon>
    </lineage>
</organism>
<dbReference type="AlphaFoldDB" id="A0A6A5X9C8"/>
<protein>
    <recommendedName>
        <fullName evidence="3">endo-1,3(4)-beta-glucanase</fullName>
        <ecNumber evidence="3">3.2.1.6</ecNumber>
    </recommendedName>
</protein>
<evidence type="ECO:0000313" key="10">
    <source>
        <dbReference type="Proteomes" id="UP000799778"/>
    </source>
</evidence>
<evidence type="ECO:0000256" key="5">
    <source>
        <dbReference type="ARBA" id="ARBA00023295"/>
    </source>
</evidence>
<dbReference type="GeneID" id="54291984"/>
<dbReference type="Gene3D" id="2.60.120.200">
    <property type="match status" value="1"/>
</dbReference>
<evidence type="ECO:0000256" key="7">
    <source>
        <dbReference type="SAM" id="Phobius"/>
    </source>
</evidence>
<dbReference type="RefSeq" id="XP_033377706.1">
    <property type="nucleotide sequence ID" value="XM_033534587.1"/>
</dbReference>
<dbReference type="GO" id="GO:0009251">
    <property type="term" value="P:glucan catabolic process"/>
    <property type="evidence" value="ECO:0007669"/>
    <property type="project" value="TreeGrafter"/>
</dbReference>
<dbReference type="Pfam" id="PF26113">
    <property type="entry name" value="GH16_XgeA"/>
    <property type="match status" value="1"/>
</dbReference>
<keyword evidence="7" id="KW-0472">Membrane</keyword>
<keyword evidence="4 9" id="KW-0378">Hydrolase</keyword>
<dbReference type="CDD" id="cd02181">
    <property type="entry name" value="GH16_fungal_Lam16A_glucanase"/>
    <property type="match status" value="1"/>
</dbReference>